<evidence type="ECO:0000259" key="3">
    <source>
        <dbReference type="Pfam" id="PF00534"/>
    </source>
</evidence>
<dbReference type="AlphaFoldDB" id="A0A518GDG4"/>
<keyword evidence="6" id="KW-1185">Reference proteome</keyword>
<dbReference type="InterPro" id="IPR028098">
    <property type="entry name" value="Glyco_trans_4-like_N"/>
</dbReference>
<dbReference type="GO" id="GO:0016757">
    <property type="term" value="F:glycosyltransferase activity"/>
    <property type="evidence" value="ECO:0007669"/>
    <property type="project" value="UniProtKB-KW"/>
</dbReference>
<dbReference type="RefSeq" id="WP_197355532.1">
    <property type="nucleotide sequence ID" value="NZ_CP036298.1"/>
</dbReference>
<name>A0A518GDG4_9BACT</name>
<organism evidence="5 6">
    <name type="scientific">Aureliella helgolandensis</name>
    <dbReference type="NCBI Taxonomy" id="2527968"/>
    <lineage>
        <taxon>Bacteria</taxon>
        <taxon>Pseudomonadati</taxon>
        <taxon>Planctomycetota</taxon>
        <taxon>Planctomycetia</taxon>
        <taxon>Pirellulales</taxon>
        <taxon>Pirellulaceae</taxon>
        <taxon>Aureliella</taxon>
    </lineage>
</organism>
<evidence type="ECO:0000256" key="2">
    <source>
        <dbReference type="ARBA" id="ARBA00022679"/>
    </source>
</evidence>
<dbReference type="SUPFAM" id="SSF53756">
    <property type="entry name" value="UDP-Glycosyltransferase/glycogen phosphorylase"/>
    <property type="match status" value="1"/>
</dbReference>
<feature type="domain" description="Glycosyl transferase family 1" evidence="3">
    <location>
        <begin position="216"/>
        <end position="371"/>
    </location>
</feature>
<gene>
    <name evidence="5" type="primary">kanE_1</name>
    <name evidence="5" type="ORF">Q31a_49640</name>
</gene>
<dbReference type="CDD" id="cd03811">
    <property type="entry name" value="GT4_GT28_WabH-like"/>
    <property type="match status" value="1"/>
</dbReference>
<dbReference type="EMBL" id="CP036298">
    <property type="protein sequence ID" value="QDV26590.1"/>
    <property type="molecule type" value="Genomic_DNA"/>
</dbReference>
<evidence type="ECO:0000256" key="1">
    <source>
        <dbReference type="ARBA" id="ARBA00022676"/>
    </source>
</evidence>
<keyword evidence="1 5" id="KW-0328">Glycosyltransferase</keyword>
<dbReference type="EC" id="2.4.1.301" evidence="5"/>
<evidence type="ECO:0000313" key="6">
    <source>
        <dbReference type="Proteomes" id="UP000318017"/>
    </source>
</evidence>
<reference evidence="5 6" key="1">
    <citation type="submission" date="2019-02" db="EMBL/GenBank/DDBJ databases">
        <title>Deep-cultivation of Planctomycetes and their phenomic and genomic characterization uncovers novel biology.</title>
        <authorList>
            <person name="Wiegand S."/>
            <person name="Jogler M."/>
            <person name="Boedeker C."/>
            <person name="Pinto D."/>
            <person name="Vollmers J."/>
            <person name="Rivas-Marin E."/>
            <person name="Kohn T."/>
            <person name="Peeters S.H."/>
            <person name="Heuer A."/>
            <person name="Rast P."/>
            <person name="Oberbeckmann S."/>
            <person name="Bunk B."/>
            <person name="Jeske O."/>
            <person name="Meyerdierks A."/>
            <person name="Storesund J.E."/>
            <person name="Kallscheuer N."/>
            <person name="Luecker S."/>
            <person name="Lage O.M."/>
            <person name="Pohl T."/>
            <person name="Merkel B.J."/>
            <person name="Hornburger P."/>
            <person name="Mueller R.-W."/>
            <person name="Bruemmer F."/>
            <person name="Labrenz M."/>
            <person name="Spormann A.M."/>
            <person name="Op den Camp H."/>
            <person name="Overmann J."/>
            <person name="Amann R."/>
            <person name="Jetten M.S.M."/>
            <person name="Mascher T."/>
            <person name="Medema M.H."/>
            <person name="Devos D.P."/>
            <person name="Kaster A.-K."/>
            <person name="Ovreas L."/>
            <person name="Rohde M."/>
            <person name="Galperin M.Y."/>
            <person name="Jogler C."/>
        </authorList>
    </citation>
    <scope>NUCLEOTIDE SEQUENCE [LARGE SCALE GENOMIC DNA]</scope>
    <source>
        <strain evidence="5 6">Q31a</strain>
    </source>
</reference>
<evidence type="ECO:0000259" key="4">
    <source>
        <dbReference type="Pfam" id="PF13439"/>
    </source>
</evidence>
<dbReference type="Gene3D" id="3.40.50.2000">
    <property type="entry name" value="Glycogen Phosphorylase B"/>
    <property type="match status" value="2"/>
</dbReference>
<dbReference type="Pfam" id="PF00534">
    <property type="entry name" value="Glycos_transf_1"/>
    <property type="match status" value="1"/>
</dbReference>
<feature type="domain" description="Glycosyltransferase subfamily 4-like N-terminal" evidence="4">
    <location>
        <begin position="13"/>
        <end position="184"/>
    </location>
</feature>
<keyword evidence="2 5" id="KW-0808">Transferase</keyword>
<dbReference type="Proteomes" id="UP000318017">
    <property type="component" value="Chromosome"/>
</dbReference>
<dbReference type="Pfam" id="PF13439">
    <property type="entry name" value="Glyco_transf_4"/>
    <property type="match status" value="1"/>
</dbReference>
<dbReference type="KEGG" id="ahel:Q31a_49640"/>
<dbReference type="InterPro" id="IPR001296">
    <property type="entry name" value="Glyco_trans_1"/>
</dbReference>
<accession>A0A518GDG4</accession>
<protein>
    <submittedName>
        <fullName evidence="5">Alpha-D-kanosaminyltransferase</fullName>
        <ecNumber evidence="5">2.4.1.301</ecNumber>
    </submittedName>
</protein>
<dbReference type="PANTHER" id="PTHR12526">
    <property type="entry name" value="GLYCOSYLTRANSFERASE"/>
    <property type="match status" value="1"/>
</dbReference>
<evidence type="ECO:0000313" key="5">
    <source>
        <dbReference type="EMBL" id="QDV26590.1"/>
    </source>
</evidence>
<proteinExistence type="predicted"/>
<sequence>MRVLGCSGSLDGGGSERQLWQLLTQLEPPQFESHLYLHYRRGVYLDRIPTRIPVTSFWEDISEKTRFWPGGIHRRQVAHLKQTLADAQIDLVYDRTFHMTLVTAPACRSAGVPRVSVIVSPPSRDFASSPEHFHWLKRRLLRRAYADPRAVAVAVSNTVAIDAAEYYRLDREAIRVIPSPVDIEGIRLSSQQASPGPPAAASEPGLLPAPKIHSTATPFRVLVVGRLSAEKGQQEALRAVSLVREQGYNIELQLVGDGPDRPKLEALARQLHLESSVFFSGYLENPYPQLRSADLLCIPSEYEGLANVALEAMVLGTPILSTDAGGSMRELLGQNTRGVCVPVANPRTLADGMIDCLEDPASGTQRAKLAEQYVEQYHALPTWLETMRELFGEIFQRDR</sequence>
<dbReference type="PANTHER" id="PTHR12526:SF510">
    <property type="entry name" value="D-INOSITOL 3-PHOSPHATE GLYCOSYLTRANSFERASE"/>
    <property type="match status" value="1"/>
</dbReference>